<sequence>MEINGVTRPFRDLTAREKKASGRYPTCGSLPEEILREILEQDEPTGFFDGLLPGEKALVDEITKNIEASFLSYPPRKERL</sequence>
<protein>
    <submittedName>
        <fullName evidence="1">Uncharacterized protein</fullName>
    </submittedName>
</protein>
<dbReference type="Proteomes" id="UP000033901">
    <property type="component" value="Unassembled WGS sequence"/>
</dbReference>
<proteinExistence type="predicted"/>
<comment type="caution">
    <text evidence="1">The sequence shown here is derived from an EMBL/GenBank/DDBJ whole genome shotgun (WGS) entry which is preliminary data.</text>
</comment>
<accession>A0A0G1M182</accession>
<dbReference type="EMBL" id="LCIZ01000040">
    <property type="protein sequence ID" value="KKT65714.1"/>
    <property type="molecule type" value="Genomic_DNA"/>
</dbReference>
<reference evidence="1 2" key="1">
    <citation type="journal article" date="2015" name="Nature">
        <title>rRNA introns, odd ribosomes, and small enigmatic genomes across a large radiation of phyla.</title>
        <authorList>
            <person name="Brown C.T."/>
            <person name="Hug L.A."/>
            <person name="Thomas B.C."/>
            <person name="Sharon I."/>
            <person name="Castelle C.J."/>
            <person name="Singh A."/>
            <person name="Wilkins M.J."/>
            <person name="Williams K.H."/>
            <person name="Banfield J.F."/>
        </authorList>
    </citation>
    <scope>NUCLEOTIDE SEQUENCE [LARGE SCALE GENOMIC DNA]</scope>
</reference>
<organism evidence="1 2">
    <name type="scientific">Candidatus Curtissbacteria bacterium GW2011_GWC1_44_33</name>
    <dbReference type="NCBI Taxonomy" id="1618413"/>
    <lineage>
        <taxon>Bacteria</taxon>
        <taxon>Candidatus Curtissiibacteriota</taxon>
    </lineage>
</organism>
<evidence type="ECO:0000313" key="1">
    <source>
        <dbReference type="EMBL" id="KKT65714.1"/>
    </source>
</evidence>
<gene>
    <name evidence="1" type="ORF">UW61_C0040G0008</name>
</gene>
<evidence type="ECO:0000313" key="2">
    <source>
        <dbReference type="Proteomes" id="UP000033901"/>
    </source>
</evidence>
<name>A0A0G1M182_9BACT</name>
<dbReference type="AlphaFoldDB" id="A0A0G1M182"/>